<sequence length="185" mass="22030">MRQIQKTMHQISEDISLITIQLKDQKTLFELMSRIYPPVYAHYWPDNGTWYLDSQYSKENLKKELSNPNSSYYFIKFKNTEVGILRFLTNEPLEGFTAKNAIKLHRIYIDSNLHGKGIGKKLICWLEANYKSNIKTVLWLEAMEMQQTAIDFYEHMGFKRVSKFKLEIDYMLDNMKGMYRMAKDL</sequence>
<dbReference type="PROSITE" id="PS51186">
    <property type="entry name" value="GNAT"/>
    <property type="match status" value="1"/>
</dbReference>
<dbReference type="Gene3D" id="3.40.630.30">
    <property type="match status" value="1"/>
</dbReference>
<dbReference type="GO" id="GO:0005840">
    <property type="term" value="C:ribosome"/>
    <property type="evidence" value="ECO:0007669"/>
    <property type="project" value="UniProtKB-KW"/>
</dbReference>
<accession>A0A1W2A960</accession>
<reference evidence="3" key="1">
    <citation type="submission" date="2017-04" db="EMBL/GenBank/DDBJ databases">
        <authorList>
            <person name="Varghese N."/>
            <person name="Submissions S."/>
        </authorList>
    </citation>
    <scope>NUCLEOTIDE SEQUENCE [LARGE SCALE GENOMIC DNA]</scope>
    <source>
        <strain evidence="3">DSM 21164</strain>
    </source>
</reference>
<keyword evidence="3" id="KW-1185">Reference proteome</keyword>
<dbReference type="Pfam" id="PF00583">
    <property type="entry name" value="Acetyltransf_1"/>
    <property type="match status" value="1"/>
</dbReference>
<dbReference type="GO" id="GO:0016747">
    <property type="term" value="F:acyltransferase activity, transferring groups other than amino-acyl groups"/>
    <property type="evidence" value="ECO:0007669"/>
    <property type="project" value="InterPro"/>
</dbReference>
<feature type="domain" description="N-acetyltransferase" evidence="1">
    <location>
        <begin position="15"/>
        <end position="185"/>
    </location>
</feature>
<keyword evidence="2" id="KW-0689">Ribosomal protein</keyword>
<protein>
    <submittedName>
        <fullName evidence="2">Ribosomal protein S18 acetylase RimI</fullName>
    </submittedName>
</protein>
<organism evidence="2 3">
    <name type="scientific">Cellulophaga tyrosinoxydans</name>
    <dbReference type="NCBI Taxonomy" id="504486"/>
    <lineage>
        <taxon>Bacteria</taxon>
        <taxon>Pseudomonadati</taxon>
        <taxon>Bacteroidota</taxon>
        <taxon>Flavobacteriia</taxon>
        <taxon>Flavobacteriales</taxon>
        <taxon>Flavobacteriaceae</taxon>
        <taxon>Cellulophaga</taxon>
    </lineage>
</organism>
<dbReference type="AlphaFoldDB" id="A0A1W2A960"/>
<proteinExistence type="predicted"/>
<dbReference type="SUPFAM" id="SSF55729">
    <property type="entry name" value="Acyl-CoA N-acyltransferases (Nat)"/>
    <property type="match status" value="1"/>
</dbReference>
<dbReference type="Proteomes" id="UP000192360">
    <property type="component" value="Unassembled WGS sequence"/>
</dbReference>
<gene>
    <name evidence="2" type="ORF">SAMN05660703_1901</name>
</gene>
<dbReference type="EMBL" id="FWXO01000002">
    <property type="protein sequence ID" value="SMC57184.1"/>
    <property type="molecule type" value="Genomic_DNA"/>
</dbReference>
<dbReference type="InterPro" id="IPR000182">
    <property type="entry name" value="GNAT_dom"/>
</dbReference>
<dbReference type="InterPro" id="IPR016181">
    <property type="entry name" value="Acyl_CoA_acyltransferase"/>
</dbReference>
<evidence type="ECO:0000313" key="3">
    <source>
        <dbReference type="Proteomes" id="UP000192360"/>
    </source>
</evidence>
<evidence type="ECO:0000259" key="1">
    <source>
        <dbReference type="PROSITE" id="PS51186"/>
    </source>
</evidence>
<evidence type="ECO:0000313" key="2">
    <source>
        <dbReference type="EMBL" id="SMC57184.1"/>
    </source>
</evidence>
<keyword evidence="2" id="KW-0687">Ribonucleoprotein</keyword>
<dbReference type="CDD" id="cd04301">
    <property type="entry name" value="NAT_SF"/>
    <property type="match status" value="1"/>
</dbReference>
<name>A0A1W2A960_9FLAO</name>